<feature type="region of interest" description="Disordered" evidence="8">
    <location>
        <begin position="653"/>
        <end position="672"/>
    </location>
</feature>
<evidence type="ECO:0000313" key="12">
    <source>
        <dbReference type="Proteomes" id="UP000886595"/>
    </source>
</evidence>
<dbReference type="FunFam" id="3.60.15.10:FF:000008">
    <property type="entry name" value="Cleavage and polyadenylation specificity factor subunit 2"/>
    <property type="match status" value="1"/>
</dbReference>
<dbReference type="Pfam" id="PF10996">
    <property type="entry name" value="Beta-Casp"/>
    <property type="match status" value="1"/>
</dbReference>
<dbReference type="InterPro" id="IPR025069">
    <property type="entry name" value="Cpsf2_C"/>
</dbReference>
<organism evidence="11 12">
    <name type="scientific">Brassica carinata</name>
    <name type="common">Ethiopian mustard</name>
    <name type="synonym">Abyssinian cabbage</name>
    <dbReference type="NCBI Taxonomy" id="52824"/>
    <lineage>
        <taxon>Eukaryota</taxon>
        <taxon>Viridiplantae</taxon>
        <taxon>Streptophyta</taxon>
        <taxon>Embryophyta</taxon>
        <taxon>Tracheophyta</taxon>
        <taxon>Spermatophyta</taxon>
        <taxon>Magnoliopsida</taxon>
        <taxon>eudicotyledons</taxon>
        <taxon>Gunneridae</taxon>
        <taxon>Pentapetalae</taxon>
        <taxon>rosids</taxon>
        <taxon>malvids</taxon>
        <taxon>Brassicales</taxon>
        <taxon>Brassicaceae</taxon>
        <taxon>Brassiceae</taxon>
        <taxon>Brassica</taxon>
    </lineage>
</organism>
<keyword evidence="3" id="KW-0507">mRNA processing</keyword>
<dbReference type="EMBL" id="JAAMPC010001594">
    <property type="protein sequence ID" value="KAG2239628.1"/>
    <property type="molecule type" value="Genomic_DNA"/>
</dbReference>
<evidence type="ECO:0000256" key="9">
    <source>
        <dbReference type="SAM" id="Phobius"/>
    </source>
</evidence>
<keyword evidence="9" id="KW-1133">Transmembrane helix</keyword>
<dbReference type="PANTHER" id="PTHR33740:SF3">
    <property type="entry name" value="GPI-ANCHORED ADHESIN-LIKE PROTEIN"/>
    <property type="match status" value="1"/>
</dbReference>
<evidence type="ECO:0000256" key="1">
    <source>
        <dbReference type="ARBA" id="ARBA00004123"/>
    </source>
</evidence>
<feature type="domain" description="SLH" evidence="10">
    <location>
        <begin position="1206"/>
        <end position="1280"/>
    </location>
</feature>
<gene>
    <name evidence="11" type="ORF">Bca52824_091586</name>
</gene>
<evidence type="ECO:0000256" key="7">
    <source>
        <dbReference type="SAM" id="Coils"/>
    </source>
</evidence>
<dbReference type="PANTHER" id="PTHR33740">
    <property type="entry name" value="GPI-ANCHORED ADHESIN-LIKE PROTEIN"/>
    <property type="match status" value="1"/>
</dbReference>
<dbReference type="SMART" id="SM01027">
    <property type="entry name" value="Beta-Casp"/>
    <property type="match status" value="1"/>
</dbReference>
<dbReference type="InterPro" id="IPR001119">
    <property type="entry name" value="SLH_dom"/>
</dbReference>
<feature type="compositionally biased region" description="Polar residues" evidence="8">
    <location>
        <begin position="742"/>
        <end position="757"/>
    </location>
</feature>
<proteinExistence type="inferred from homology"/>
<dbReference type="InterPro" id="IPR001279">
    <property type="entry name" value="Metallo-B-lactamas"/>
</dbReference>
<dbReference type="InterPro" id="IPR035639">
    <property type="entry name" value="CPSF2_MBL"/>
</dbReference>
<feature type="compositionally biased region" description="Basic and acidic residues" evidence="8">
    <location>
        <begin position="875"/>
        <end position="891"/>
    </location>
</feature>
<feature type="compositionally biased region" description="Low complexity" evidence="8">
    <location>
        <begin position="963"/>
        <end position="972"/>
    </location>
</feature>
<dbReference type="InterPro" id="IPR022712">
    <property type="entry name" value="Beta_Casp"/>
</dbReference>
<feature type="compositionally biased region" description="Polar residues" evidence="8">
    <location>
        <begin position="990"/>
        <end position="1002"/>
    </location>
</feature>
<feature type="compositionally biased region" description="Polar residues" evidence="8">
    <location>
        <begin position="928"/>
        <end position="939"/>
    </location>
</feature>
<feature type="coiled-coil region" evidence="7">
    <location>
        <begin position="1380"/>
        <end position="1523"/>
    </location>
</feature>
<evidence type="ECO:0000256" key="3">
    <source>
        <dbReference type="ARBA" id="ARBA00022664"/>
    </source>
</evidence>
<dbReference type="GO" id="GO:0003723">
    <property type="term" value="F:RNA binding"/>
    <property type="evidence" value="ECO:0007669"/>
    <property type="project" value="UniProtKB-KW"/>
</dbReference>
<keyword evidence="9" id="KW-0812">Transmembrane</keyword>
<feature type="region of interest" description="Disordered" evidence="8">
    <location>
        <begin position="1054"/>
        <end position="1092"/>
    </location>
</feature>
<keyword evidence="12" id="KW-1185">Reference proteome</keyword>
<dbReference type="Pfam" id="PF16661">
    <property type="entry name" value="Lactamase_B_6"/>
    <property type="match status" value="1"/>
</dbReference>
<dbReference type="InterPro" id="IPR036866">
    <property type="entry name" value="RibonucZ/Hydroxyglut_hydro"/>
</dbReference>
<evidence type="ECO:0000259" key="10">
    <source>
        <dbReference type="PROSITE" id="PS51272"/>
    </source>
</evidence>
<dbReference type="Proteomes" id="UP000886595">
    <property type="component" value="Unassembled WGS sequence"/>
</dbReference>
<evidence type="ECO:0000256" key="2">
    <source>
        <dbReference type="ARBA" id="ARBA00010624"/>
    </source>
</evidence>
<reference evidence="11 12" key="1">
    <citation type="submission" date="2020-02" db="EMBL/GenBank/DDBJ databases">
        <authorList>
            <person name="Ma Q."/>
            <person name="Huang Y."/>
            <person name="Song X."/>
            <person name="Pei D."/>
        </authorList>
    </citation>
    <scope>NUCLEOTIDE SEQUENCE [LARGE SCALE GENOMIC DNA]</scope>
    <source>
        <strain evidence="11">Sxm20200214</strain>
        <tissue evidence="11">Leaf</tissue>
    </source>
</reference>
<keyword evidence="5" id="KW-0539">Nucleus</keyword>
<dbReference type="OrthoDB" id="64353at2759"/>
<dbReference type="CDD" id="cd16293">
    <property type="entry name" value="CPSF2-like_MBL-fold"/>
    <property type="match status" value="1"/>
</dbReference>
<dbReference type="Pfam" id="PF13299">
    <property type="entry name" value="CPSF100_C"/>
    <property type="match status" value="1"/>
</dbReference>
<feature type="transmembrane region" description="Helical" evidence="9">
    <location>
        <begin position="822"/>
        <end position="847"/>
    </location>
</feature>
<evidence type="ECO:0000256" key="8">
    <source>
        <dbReference type="SAM" id="MobiDB-lite"/>
    </source>
</evidence>
<feature type="transmembrane region" description="Helical" evidence="9">
    <location>
        <begin position="708"/>
        <end position="729"/>
    </location>
</feature>
<dbReference type="Gene3D" id="3.60.15.10">
    <property type="entry name" value="Ribonuclease Z/Hydroxyacylglutathione hydrolase-like"/>
    <property type="match status" value="1"/>
</dbReference>
<accession>A0A8X7NWF6</accession>
<feature type="compositionally biased region" description="Basic and acidic residues" evidence="8">
    <location>
        <begin position="761"/>
        <end position="780"/>
    </location>
</feature>
<feature type="compositionally biased region" description="Polar residues" evidence="8">
    <location>
        <begin position="861"/>
        <end position="871"/>
    </location>
</feature>
<dbReference type="GO" id="GO:0005634">
    <property type="term" value="C:nucleus"/>
    <property type="evidence" value="ECO:0007669"/>
    <property type="project" value="UniProtKB-SubCell"/>
</dbReference>
<feature type="compositionally biased region" description="Basic and acidic residues" evidence="8">
    <location>
        <begin position="942"/>
        <end position="962"/>
    </location>
</feature>
<evidence type="ECO:0000256" key="5">
    <source>
        <dbReference type="ARBA" id="ARBA00023242"/>
    </source>
</evidence>
<evidence type="ECO:0000256" key="4">
    <source>
        <dbReference type="ARBA" id="ARBA00022884"/>
    </source>
</evidence>
<dbReference type="PROSITE" id="PS51272">
    <property type="entry name" value="SLH"/>
    <property type="match status" value="1"/>
</dbReference>
<name>A0A8X7NWF6_BRACI</name>
<dbReference type="SUPFAM" id="SSF56281">
    <property type="entry name" value="Metallo-hydrolase/oxidoreductase"/>
    <property type="match status" value="1"/>
</dbReference>
<keyword evidence="7" id="KW-0175">Coiled coil</keyword>
<dbReference type="GO" id="GO:0006397">
    <property type="term" value="P:mRNA processing"/>
    <property type="evidence" value="ECO:0007669"/>
    <property type="project" value="UniProtKB-KW"/>
</dbReference>
<comment type="caution">
    <text evidence="11">The sequence shown here is derived from an EMBL/GenBank/DDBJ whole genome shotgun (WGS) entry which is preliminary data.</text>
</comment>
<evidence type="ECO:0000313" key="11">
    <source>
        <dbReference type="EMBL" id="KAG2239628.1"/>
    </source>
</evidence>
<comment type="similarity">
    <text evidence="2">Belongs to the metallo-beta-lactamase superfamily. RNA-metabolizing metallo-beta-lactamase-like family. CPSF2/YSH1 subfamily.</text>
</comment>
<sequence>MDSRSGSPPDGLDSKINLDRVASTVDAVLLSHPDTLHLGALPYAMKQLGLSAPVYATEPVHRLGLLTMYDQYLSRKQVSDFDLFTLDDIDSAFQNVIRLTFSQNYHLSGKGEGIVIAPHVAGHMLGGSIWKITKDGEEVVYAVDYNHRKERHLNGTVLQSFVRPAVLITDAYNALYTNQTQSHHRDTEFLDTISKHLEVGGNVLLPVDTAGRVLELLLILEQHWSQRSFSFPIYFLTYVSSSTIDYVKSFLEWMSDSISKSFETSRDNAFLLRHVTLLINKTDLDNAPPGPKVVLASMASLEAGFARDIFVEWANDPRNLVLFTETGQFGTLARVLQSAPPPKFVKVTMSKRVPLAGEELIAYEEEQNRLKREEALRASLVKEEETKASLGPDENSSEPMVVDTKTTHDVVGSHGPAYKDILIDGFVPPSSSVAPMFPFYDNTADWDEYGEVINPDDYVIKDEDMDRGAMHAGGDVDGRLDEATASLMLDTRPSKVISNELIVTVSCSLVKMDYEGRSDGRSIKSTIAHVSPLKLVRSGARNSRGYGAFEATLHEQHLSARVRSENREQWMLLLIYVLIRIAWVDSEVGKTESEKRCLQPMASAAAPHKPVLVGDLKMQDFKQFLSSKGVQVEFAGGGALRCGEYVTLRKVGPTGQKKPELDAWSGSDSGKPPADGLAGLTLDLKLNRTTWFLTLLPSLFSSPTLHCVVGAGVAGIVLVAALSFAVSSFNKRNHARLKPEMQSLTSQQESVLISSDETPNDETKVANREESSLKDEKPEVEAWTGSDSSNPAEDGLAGWADSGNGNGNGNGNKSSRAKKKSLIEGVVGAGVAGIVLFAGLSFAVASFDKRNHSRLKPEMQPLTSQQESVLISPSDEAKVADSEENSLKDEVESIENSDIGQQGDEVSGEDKLLGTEDSSFDGIVSDGTDATENFTSETTPEAELKLHVQSDPDMPESEKIISESESIDSQKSGITGAENPEEPDSLPDTEPTNVSDLDNQADSQKESIDLDSATETVAVGVLVASQSDSTSDPHTVPLNATGSAFSTVTEDLPEVNGTPEDLAAESMSSISDVDTAKEVESSETPVSESTYLSKNELSVDSEVELTDNGLLETSSGGSAFSSAGIPAPSVSFQVNPGKILVPAAADQVQCQAFAALQVLKVIETDTKPSDLCTRREYARWLVSASSALSRNTTSKVYPAMHIENVTELAFDDITPEDPDFSSIQGLAEAGLITSKLSNRDLLNDVEGTFLFSPESLLSRQDLISWKMALEKRQLPEADKKMLYDLSGFIDIEKINPDAWPAIIADLSTGEQGIAALAFGCTRLFQPHKPVTKAQAAIALSNGEASDIVIEELARIEAESMAEKAVSAHNALVAEVEKDVNASFEKELSMEREKIEAVEKMAEQVKLELEQLREKREEENLVLVKERAAVESEMEVLSRLRREAEEKLEDLMSNKAEISFEKEKVSSLRKEAEEESQRISKLQYELEVERKALSMARSWAEEEGKRAREQARALEEARKRWETNGLRVIVDKDLQENVETEQSVLLNTVERSSIEGTEERAQTLMNKLTEMAESVGKKSREVISMVMEKIRLWITVLKEYAENLGKRAGEMREAAVVKAKGAAKEVEKGTVQVGDKVKRMAEECRDGVGKITQRFKT</sequence>
<evidence type="ECO:0000256" key="6">
    <source>
        <dbReference type="ARBA" id="ARBA00030774"/>
    </source>
</evidence>
<keyword evidence="4" id="KW-0694">RNA-binding</keyword>
<comment type="subcellular location">
    <subcellularLocation>
        <location evidence="1">Nucleus</location>
    </subcellularLocation>
</comment>
<protein>
    <recommendedName>
        <fullName evidence="6">Cleavage and polyadenylation specificity factor 100 kDa subunit</fullName>
    </recommendedName>
</protein>
<feature type="region of interest" description="Disordered" evidence="8">
    <location>
        <begin position="855"/>
        <end position="1012"/>
    </location>
</feature>
<keyword evidence="9" id="KW-0472">Membrane</keyword>
<feature type="region of interest" description="Disordered" evidence="8">
    <location>
        <begin position="740"/>
        <end position="816"/>
    </location>
</feature>